<dbReference type="AlphaFoldDB" id="A0A380K4N4"/>
<dbReference type="EMBL" id="UHFN01000007">
    <property type="protein sequence ID" value="SUN59630.1"/>
    <property type="molecule type" value="Genomic_DNA"/>
</dbReference>
<gene>
    <name evidence="1" type="ORF">NCTC12224_00474</name>
</gene>
<name>A0A380K4N4_9STRE</name>
<dbReference type="GeneID" id="78357985"/>
<dbReference type="Proteomes" id="UP000254924">
    <property type="component" value="Unassembled WGS sequence"/>
</dbReference>
<reference evidence="1 2" key="1">
    <citation type="submission" date="2018-06" db="EMBL/GenBank/DDBJ databases">
        <authorList>
            <consortium name="Pathogen Informatics"/>
            <person name="Doyle S."/>
        </authorList>
    </citation>
    <scope>NUCLEOTIDE SEQUENCE [LARGE SCALE GENOMIC DNA]</scope>
    <source>
        <strain evidence="1 2">NCTC12224</strain>
    </source>
</reference>
<evidence type="ECO:0000313" key="1">
    <source>
        <dbReference type="EMBL" id="SUN59630.1"/>
    </source>
</evidence>
<sequence length="57" mass="6608">MVLGEKTAKKWYKATEDTAVKGYQAVEDKFVKTFFAKEGETVEEAKERLRAQKTKKH</sequence>
<proteinExistence type="predicted"/>
<accession>A0A380K4N4</accession>
<keyword evidence="2" id="KW-1185">Reference proteome</keyword>
<dbReference type="RefSeq" id="WP_172605515.1">
    <property type="nucleotide sequence ID" value="NZ_JBNPNB010000045.1"/>
</dbReference>
<organism evidence="1 2">
    <name type="scientific">Streptococcus hyointestinalis</name>
    <dbReference type="NCBI Taxonomy" id="1337"/>
    <lineage>
        <taxon>Bacteria</taxon>
        <taxon>Bacillati</taxon>
        <taxon>Bacillota</taxon>
        <taxon>Bacilli</taxon>
        <taxon>Lactobacillales</taxon>
        <taxon>Streptococcaceae</taxon>
        <taxon>Streptococcus</taxon>
    </lineage>
</organism>
<evidence type="ECO:0000313" key="2">
    <source>
        <dbReference type="Proteomes" id="UP000254924"/>
    </source>
</evidence>
<protein>
    <submittedName>
        <fullName evidence="1">Uncharacterized protein</fullName>
    </submittedName>
</protein>